<dbReference type="GO" id="GO:0032259">
    <property type="term" value="P:methylation"/>
    <property type="evidence" value="ECO:0007669"/>
    <property type="project" value="UniProtKB-KW"/>
</dbReference>
<dbReference type="Proteomes" id="UP001108027">
    <property type="component" value="Unassembled WGS sequence"/>
</dbReference>
<dbReference type="RefSeq" id="WP_228234099.1">
    <property type="nucleotide sequence ID" value="NZ_ARXL01000160.1"/>
</dbReference>
<evidence type="ECO:0000259" key="1">
    <source>
        <dbReference type="Pfam" id="PF13649"/>
    </source>
</evidence>
<sequence>MINQAAVFDGFDAALVERAFPVLCRGDRVLDVPCGDGRISAWMAEQGWQVCALDKARAAFHTRSVLDAKALHGDVRLGEALSLPWPDRHFQGVLCSRLPDDEGLRRGWLRELARVTDHALLVPYFAAPTMADLGRQLMPWSRVEGQMEVAGDGAPLPRLASTLGREGFELDRDFPQRRFLPCVHLARFVRRSPAADAAPARLSSH</sequence>
<dbReference type="SUPFAM" id="SSF53335">
    <property type="entry name" value="S-adenosyl-L-methionine-dependent methyltransferases"/>
    <property type="match status" value="1"/>
</dbReference>
<comment type="caution">
    <text evidence="2">The sequence shown here is derived from an EMBL/GenBank/DDBJ whole genome shotgun (WGS) entry which is preliminary data.</text>
</comment>
<protein>
    <submittedName>
        <fullName evidence="2">Class I SAM-dependent methyltransferase</fullName>
    </submittedName>
</protein>
<dbReference type="InterPro" id="IPR029063">
    <property type="entry name" value="SAM-dependent_MTases_sf"/>
</dbReference>
<dbReference type="Pfam" id="PF13649">
    <property type="entry name" value="Methyltransf_25"/>
    <property type="match status" value="1"/>
</dbReference>
<dbReference type="AlphaFoldDB" id="A0A9Q3UPK4"/>
<proteinExistence type="predicted"/>
<accession>A0A9Q3UPK4</accession>
<keyword evidence="3" id="KW-1185">Reference proteome</keyword>
<dbReference type="CDD" id="cd02440">
    <property type="entry name" value="AdoMet_MTases"/>
    <property type="match status" value="1"/>
</dbReference>
<gene>
    <name evidence="2" type="ORF">LL252_11370</name>
</gene>
<name>A0A9Q3UPK4_9GAMM</name>
<dbReference type="InterPro" id="IPR041698">
    <property type="entry name" value="Methyltransf_25"/>
</dbReference>
<dbReference type="GO" id="GO:0008168">
    <property type="term" value="F:methyltransferase activity"/>
    <property type="evidence" value="ECO:0007669"/>
    <property type="project" value="UniProtKB-KW"/>
</dbReference>
<organism evidence="2 3">
    <name type="scientific">Alloalcanivorax marinus</name>
    <dbReference type="NCBI Taxonomy" id="1177169"/>
    <lineage>
        <taxon>Bacteria</taxon>
        <taxon>Pseudomonadati</taxon>
        <taxon>Pseudomonadota</taxon>
        <taxon>Gammaproteobacteria</taxon>
        <taxon>Oceanospirillales</taxon>
        <taxon>Alcanivoracaceae</taxon>
        <taxon>Alloalcanivorax</taxon>
    </lineage>
</organism>
<feature type="domain" description="Methyltransferase" evidence="1">
    <location>
        <begin position="29"/>
        <end position="116"/>
    </location>
</feature>
<keyword evidence="2" id="KW-0489">Methyltransferase</keyword>
<evidence type="ECO:0000313" key="2">
    <source>
        <dbReference type="EMBL" id="MCC4309172.1"/>
    </source>
</evidence>
<dbReference type="EMBL" id="JAJGNA010000013">
    <property type="protein sequence ID" value="MCC4309172.1"/>
    <property type="molecule type" value="Genomic_DNA"/>
</dbReference>
<evidence type="ECO:0000313" key="3">
    <source>
        <dbReference type="Proteomes" id="UP001108027"/>
    </source>
</evidence>
<dbReference type="Gene3D" id="3.40.50.150">
    <property type="entry name" value="Vaccinia Virus protein VP39"/>
    <property type="match status" value="1"/>
</dbReference>
<keyword evidence="2" id="KW-0808">Transferase</keyword>
<reference evidence="2" key="1">
    <citation type="submission" date="2021-10" db="EMBL/GenBank/DDBJ databases">
        <title>The diversity and Nitrogen Metabolism of Culturable Nitrate-Utilizing Bacteria Within the Oxygen Minimum Zone of the Changjiang (Yangtze River)Estuary.</title>
        <authorList>
            <person name="Zhang D."/>
            <person name="Zheng J."/>
            <person name="Liu S."/>
            <person name="He W."/>
        </authorList>
    </citation>
    <scope>NUCLEOTIDE SEQUENCE</scope>
    <source>
        <strain evidence="2">FXH-223</strain>
    </source>
</reference>